<dbReference type="EMBL" id="JAFBDT010000012">
    <property type="protein sequence ID" value="MBM7562124.1"/>
    <property type="molecule type" value="Genomic_DNA"/>
</dbReference>
<organism evidence="6 7">
    <name type="scientific">Fusibacter tunisiensis</name>
    <dbReference type="NCBI Taxonomy" id="1008308"/>
    <lineage>
        <taxon>Bacteria</taxon>
        <taxon>Bacillati</taxon>
        <taxon>Bacillota</taxon>
        <taxon>Clostridia</taxon>
        <taxon>Eubacteriales</taxon>
        <taxon>Eubacteriales Family XII. Incertae Sedis</taxon>
        <taxon>Fusibacter</taxon>
    </lineage>
</organism>
<dbReference type="InterPro" id="IPR027417">
    <property type="entry name" value="P-loop_NTPase"/>
</dbReference>
<sequence>MDSVINLSGVNKIYGTSVKTQVLFDVDLAISQGSFNGIIGESGSGKSTLLNIVGTLDKPTSGEVYINGNRTDQMNKNQLAMLRNETIGFIFQFHYLLPEFTAFENVLMPYYIKNKKIDTKLEARAHELMELVGLSKVKNNLAGNMSGGQQQRTAIARSLINNPKIILADEPTGNLDSGTTEVVYDLLRDINRDLNTTFVIITHDRRIAEKTDRIIEIKDGRIFTDLSRT</sequence>
<dbReference type="InterPro" id="IPR017911">
    <property type="entry name" value="MacB-like_ATP-bd"/>
</dbReference>
<comment type="caution">
    <text evidence="6">The sequence shown here is derived from an EMBL/GenBank/DDBJ whole genome shotgun (WGS) entry which is preliminary data.</text>
</comment>
<evidence type="ECO:0000256" key="2">
    <source>
        <dbReference type="ARBA" id="ARBA00022448"/>
    </source>
</evidence>
<feature type="domain" description="ABC transporter" evidence="5">
    <location>
        <begin position="5"/>
        <end position="229"/>
    </location>
</feature>
<gene>
    <name evidence="6" type="ORF">JOC49_001667</name>
</gene>
<keyword evidence="6" id="KW-0449">Lipoprotein</keyword>
<evidence type="ECO:0000256" key="4">
    <source>
        <dbReference type="ARBA" id="ARBA00022840"/>
    </source>
</evidence>
<keyword evidence="2" id="KW-0813">Transport</keyword>
<evidence type="ECO:0000256" key="3">
    <source>
        <dbReference type="ARBA" id="ARBA00022741"/>
    </source>
</evidence>
<reference evidence="6 7" key="1">
    <citation type="submission" date="2021-01" db="EMBL/GenBank/DDBJ databases">
        <title>Genomic Encyclopedia of Type Strains, Phase IV (KMG-IV): sequencing the most valuable type-strain genomes for metagenomic binning, comparative biology and taxonomic classification.</title>
        <authorList>
            <person name="Goeker M."/>
        </authorList>
    </citation>
    <scope>NUCLEOTIDE SEQUENCE [LARGE SCALE GENOMIC DNA]</scope>
    <source>
        <strain evidence="6 7">DSM 24436</strain>
    </source>
</reference>
<evidence type="ECO:0000259" key="5">
    <source>
        <dbReference type="PROSITE" id="PS50893"/>
    </source>
</evidence>
<evidence type="ECO:0000313" key="6">
    <source>
        <dbReference type="EMBL" id="MBM7562124.1"/>
    </source>
</evidence>
<evidence type="ECO:0000256" key="1">
    <source>
        <dbReference type="ARBA" id="ARBA00005417"/>
    </source>
</evidence>
<dbReference type="PANTHER" id="PTHR24220">
    <property type="entry name" value="IMPORT ATP-BINDING PROTEIN"/>
    <property type="match status" value="1"/>
</dbReference>
<dbReference type="Pfam" id="PF00005">
    <property type="entry name" value="ABC_tran"/>
    <property type="match status" value="1"/>
</dbReference>
<comment type="similarity">
    <text evidence="1">Belongs to the ABC transporter superfamily.</text>
</comment>
<accession>A0ABS2MRV4</accession>
<dbReference type="SUPFAM" id="SSF52540">
    <property type="entry name" value="P-loop containing nucleoside triphosphate hydrolases"/>
    <property type="match status" value="1"/>
</dbReference>
<keyword evidence="6" id="KW-0378">Hydrolase</keyword>
<dbReference type="InterPro" id="IPR015854">
    <property type="entry name" value="ABC_transpr_LolD-like"/>
</dbReference>
<dbReference type="EC" id="3.6.3.-" evidence="6"/>
<dbReference type="InterPro" id="IPR003439">
    <property type="entry name" value="ABC_transporter-like_ATP-bd"/>
</dbReference>
<keyword evidence="3" id="KW-0547">Nucleotide-binding</keyword>
<dbReference type="GO" id="GO:0016787">
    <property type="term" value="F:hydrolase activity"/>
    <property type="evidence" value="ECO:0007669"/>
    <property type="project" value="UniProtKB-KW"/>
</dbReference>
<dbReference type="Proteomes" id="UP000767854">
    <property type="component" value="Unassembled WGS sequence"/>
</dbReference>
<dbReference type="CDD" id="cd03255">
    <property type="entry name" value="ABC_MJ0796_LolCDE_FtsE"/>
    <property type="match status" value="1"/>
</dbReference>
<protein>
    <submittedName>
        <fullName evidence="6">Lipoprotein-releasing system ATP-binding protein</fullName>
        <ecNumber evidence="6">3.6.3.-</ecNumber>
    </submittedName>
</protein>
<keyword evidence="4 6" id="KW-0067">ATP-binding</keyword>
<evidence type="ECO:0000313" key="7">
    <source>
        <dbReference type="Proteomes" id="UP000767854"/>
    </source>
</evidence>
<dbReference type="PROSITE" id="PS50893">
    <property type="entry name" value="ABC_TRANSPORTER_2"/>
    <property type="match status" value="1"/>
</dbReference>
<keyword evidence="7" id="KW-1185">Reference proteome</keyword>
<dbReference type="RefSeq" id="WP_204664239.1">
    <property type="nucleotide sequence ID" value="NZ_JAFBDT010000012.1"/>
</dbReference>
<proteinExistence type="inferred from homology"/>
<dbReference type="InterPro" id="IPR003593">
    <property type="entry name" value="AAA+_ATPase"/>
</dbReference>
<dbReference type="PANTHER" id="PTHR24220:SF689">
    <property type="entry name" value="LIPOPROTEIN-RELEASING SYSTEM ATP-BINDING PROTEIN LOLD"/>
    <property type="match status" value="1"/>
</dbReference>
<dbReference type="Gene3D" id="3.40.50.300">
    <property type="entry name" value="P-loop containing nucleotide triphosphate hydrolases"/>
    <property type="match status" value="1"/>
</dbReference>
<dbReference type="GO" id="GO:0005524">
    <property type="term" value="F:ATP binding"/>
    <property type="evidence" value="ECO:0007669"/>
    <property type="project" value="UniProtKB-KW"/>
</dbReference>
<name>A0ABS2MRV4_9FIRM</name>
<dbReference type="SMART" id="SM00382">
    <property type="entry name" value="AAA"/>
    <property type="match status" value="1"/>
</dbReference>